<keyword evidence="2" id="KW-1185">Reference proteome</keyword>
<proteinExistence type="predicted"/>
<organism evidence="1 2">
    <name type="scientific">Fusarium decemcellulare</name>
    <dbReference type="NCBI Taxonomy" id="57161"/>
    <lineage>
        <taxon>Eukaryota</taxon>
        <taxon>Fungi</taxon>
        <taxon>Dikarya</taxon>
        <taxon>Ascomycota</taxon>
        <taxon>Pezizomycotina</taxon>
        <taxon>Sordariomycetes</taxon>
        <taxon>Hypocreomycetidae</taxon>
        <taxon>Hypocreales</taxon>
        <taxon>Nectriaceae</taxon>
        <taxon>Fusarium</taxon>
        <taxon>Fusarium decemcellulare species complex</taxon>
    </lineage>
</organism>
<reference evidence="1" key="1">
    <citation type="submission" date="2022-08" db="EMBL/GenBank/DDBJ databases">
        <title>Genome Sequence of Fusarium decemcellulare.</title>
        <authorList>
            <person name="Buettner E."/>
        </authorList>
    </citation>
    <scope>NUCLEOTIDE SEQUENCE</scope>
    <source>
        <strain evidence="1">Babe19</strain>
    </source>
</reference>
<evidence type="ECO:0000313" key="2">
    <source>
        <dbReference type="Proteomes" id="UP001148629"/>
    </source>
</evidence>
<evidence type="ECO:0000313" key="1">
    <source>
        <dbReference type="EMBL" id="KAJ3547889.1"/>
    </source>
</evidence>
<gene>
    <name evidence="1" type="ORF">NM208_g1271</name>
</gene>
<comment type="caution">
    <text evidence="1">The sequence shown here is derived from an EMBL/GenBank/DDBJ whole genome shotgun (WGS) entry which is preliminary data.</text>
</comment>
<protein>
    <submittedName>
        <fullName evidence="1">Uncharacterized protein</fullName>
    </submittedName>
</protein>
<sequence>MKPYLSGLKPHSLHTKQTPWITVQSFGHAWPVYWLLESLDSKEGNHATVNSWQHTGTHRINVATRKSFIGHGASANPMSLKAIYDPPSQSLHRDAANTRSEDYGGPLGNNVKVESWSMPPPVTIFSDSSGRLTASTMCRENTTCIVSLNPSTLEVEATYPEPGESSELNMVSMIYMKWLDGHLTVPTGSRHIIDVKRIDKDGKTSFIKKRDIDLSKITPNNSRLVGSAYDGEGNLWFTTGGYPGAGVPSPDDAVIGYITPKGAIHSITLPDTGVENNFAISGTDVYLITGPAGAADTANATGYFYGFHPSPDGVEIGMKVPYDAGDGIKLGGVSRGSGSTPSIIGKKYLSYTDNANGQINLHIVPQMSTGRNVTEPVCSIPLWESGRSANENAILNHWDGEFTYSVVTNNCYNNSPVYFQGDSPVGDGTWDPATINGPFNNVSAITPGLARIDFNEKTGSCTTRWYNKKIATNIIPILSTKTGLLYTPSQDHDLAREGIYVWYMSAIDFDTGKEVWRVRMGAGGSFSNNFQCPLLTPDGAVGQHVIGGFVKIKDGRPN</sequence>
<dbReference type="Proteomes" id="UP001148629">
    <property type="component" value="Unassembled WGS sequence"/>
</dbReference>
<accession>A0ACC1SWQ1</accession>
<name>A0ACC1SWQ1_9HYPO</name>
<dbReference type="EMBL" id="JANRMS010000064">
    <property type="protein sequence ID" value="KAJ3547889.1"/>
    <property type="molecule type" value="Genomic_DNA"/>
</dbReference>